<dbReference type="Proteomes" id="UP001309876">
    <property type="component" value="Unassembled WGS sequence"/>
</dbReference>
<evidence type="ECO:0000256" key="1">
    <source>
        <dbReference type="SAM" id="MobiDB-lite"/>
    </source>
</evidence>
<name>A0AAN7YA81_9EURO</name>
<dbReference type="Pfam" id="PF13768">
    <property type="entry name" value="VWA_3"/>
    <property type="match status" value="1"/>
</dbReference>
<dbReference type="PROSITE" id="PS50234">
    <property type="entry name" value="VWFA"/>
    <property type="match status" value="1"/>
</dbReference>
<evidence type="ECO:0000313" key="4">
    <source>
        <dbReference type="Proteomes" id="UP001309876"/>
    </source>
</evidence>
<proteinExistence type="predicted"/>
<gene>
    <name evidence="3" type="ORF">LTR05_001272</name>
</gene>
<dbReference type="Pfam" id="PF14624">
    <property type="entry name" value="Vwaint"/>
    <property type="match status" value="1"/>
</dbReference>
<dbReference type="InterPro" id="IPR002035">
    <property type="entry name" value="VWF_A"/>
</dbReference>
<dbReference type="Gene3D" id="3.40.50.410">
    <property type="entry name" value="von Willebrand factor, type A domain"/>
    <property type="match status" value="1"/>
</dbReference>
<feature type="compositionally biased region" description="Polar residues" evidence="1">
    <location>
        <begin position="448"/>
        <end position="480"/>
    </location>
</feature>
<dbReference type="PANTHER" id="PTHR10579">
    <property type="entry name" value="CALCIUM-ACTIVATED CHLORIDE CHANNEL REGULATOR"/>
    <property type="match status" value="1"/>
</dbReference>
<reference evidence="3 4" key="1">
    <citation type="submission" date="2023-08" db="EMBL/GenBank/DDBJ databases">
        <title>Black Yeasts Isolated from many extreme environments.</title>
        <authorList>
            <person name="Coleine C."/>
            <person name="Stajich J.E."/>
            <person name="Selbmann L."/>
        </authorList>
    </citation>
    <scope>NUCLEOTIDE SEQUENCE [LARGE SCALE GENOMIC DNA]</scope>
    <source>
        <strain evidence="3 4">CCFEE 5910</strain>
    </source>
</reference>
<dbReference type="SMART" id="SM00327">
    <property type="entry name" value="VWA"/>
    <property type="match status" value="1"/>
</dbReference>
<dbReference type="SUPFAM" id="SSF51294">
    <property type="entry name" value="Hedgehog/intein (Hint) domain"/>
    <property type="match status" value="1"/>
</dbReference>
<dbReference type="InterPro" id="IPR036844">
    <property type="entry name" value="Hint_dom_sf"/>
</dbReference>
<feature type="region of interest" description="Disordered" evidence="1">
    <location>
        <begin position="444"/>
        <end position="480"/>
    </location>
</feature>
<dbReference type="EMBL" id="JAVRRJ010000001">
    <property type="protein sequence ID" value="KAK5091092.1"/>
    <property type="molecule type" value="Genomic_DNA"/>
</dbReference>
<organism evidence="3 4">
    <name type="scientific">Lithohypha guttulata</name>
    <dbReference type="NCBI Taxonomy" id="1690604"/>
    <lineage>
        <taxon>Eukaryota</taxon>
        <taxon>Fungi</taxon>
        <taxon>Dikarya</taxon>
        <taxon>Ascomycota</taxon>
        <taxon>Pezizomycotina</taxon>
        <taxon>Eurotiomycetes</taxon>
        <taxon>Chaetothyriomycetidae</taxon>
        <taxon>Chaetothyriales</taxon>
        <taxon>Trichomeriaceae</taxon>
        <taxon>Lithohypha</taxon>
    </lineage>
</organism>
<accession>A0AAN7YA81</accession>
<dbReference type="PANTHER" id="PTHR10579:SF156">
    <property type="entry name" value="VWFA DOMAIN-CONTAINING PROTEIN"/>
    <property type="match status" value="1"/>
</dbReference>
<protein>
    <recommendedName>
        <fullName evidence="2">VWFA domain-containing protein</fullName>
    </recommendedName>
</protein>
<comment type="caution">
    <text evidence="3">The sequence shown here is derived from an EMBL/GenBank/DDBJ whole genome shotgun (WGS) entry which is preliminary data.</text>
</comment>
<dbReference type="Pfam" id="PF14623">
    <property type="entry name" value="Vint"/>
    <property type="match status" value="1"/>
</dbReference>
<keyword evidence="4" id="KW-1185">Reference proteome</keyword>
<sequence length="793" mass="88317">MHRHTESETEDDGFELLDADLATRLKIDSNFNCDPLDLKIDLQPTGAAGEMLLSISPPRKPYDGREHTSCDIVLVIDISASMNTLAELPDQHDMEQKERSGLSILDLVKHASRTILEKLNDRDRLAVVTFSTTATIVQRLLHMTDAAKAETWQRIEELEVRDCTNLWSGLHEGLKTFEETERIGNVQGMFILTDGIPNHMCPSQGYVKKLQPILDGLQTEDCAAPTISTFGFGYNLRSALMRSIAEVGRGYYAFIPDAGMIATVFVHAVANLFSTFAASAEVLLECSNPRASVVLPPYLKFDQDQLIGTKRTLQLGPLRYGHPRNIIMKIDIARPKDHLNATLRCHVGGDATYTKTATGHFKYPTKLHPTTIDYHVSRHELCVFLASLQSTNLNDEYVTLTPAAVPARAPALKTLISSIESRLANAQPDNESDTDNLTALLADLKTSDPPNSHNGGQISHAMNTESSTSRRPSSLDTSSLAHFRPHGYQSTYYSRWGIHYLPSILHAHMRQTCTSFKDPGPLRYGINSPLFIKCRDELDAAFDNLPAPKPSLTRYSHSFRSHSPTSNTYFDTSTIRMSRFNSVSNPCFTGDCHIRMASHEDNAAGMTVEQLRVGDFVWTPAGGRMVRAIVKTNVKGQQMCKIGGDGTELLITPWHPIWWNGNWMFPYDICQAGNGKTETTLDDCIYSIMLEKDDIPDAHMVSIEGVRVVTLGHGLTNHRQISDVRHHSFFGDHDLIEKSLSRLERDESGRRISGGIVKKEESSYGKAGYRFVTSEEAAVIRTQAAEVKMKSRL</sequence>
<dbReference type="InterPro" id="IPR051266">
    <property type="entry name" value="CLCR"/>
</dbReference>
<dbReference type="SUPFAM" id="SSF53300">
    <property type="entry name" value="vWA-like"/>
    <property type="match status" value="1"/>
</dbReference>
<evidence type="ECO:0000259" key="2">
    <source>
        <dbReference type="PROSITE" id="PS50234"/>
    </source>
</evidence>
<evidence type="ECO:0000313" key="3">
    <source>
        <dbReference type="EMBL" id="KAK5091092.1"/>
    </source>
</evidence>
<dbReference type="InterPro" id="IPR032838">
    <property type="entry name" value="Vwaint_dom"/>
</dbReference>
<dbReference type="InterPro" id="IPR039510">
    <property type="entry name" value="Vint_dom"/>
</dbReference>
<dbReference type="AlphaFoldDB" id="A0AAN7YA81"/>
<dbReference type="InterPro" id="IPR036465">
    <property type="entry name" value="vWFA_dom_sf"/>
</dbReference>
<feature type="domain" description="VWFA" evidence="2">
    <location>
        <begin position="71"/>
        <end position="269"/>
    </location>
</feature>